<feature type="domain" description="RmlD-like substrate binding" evidence="7">
    <location>
        <begin position="2"/>
        <end position="143"/>
    </location>
</feature>
<dbReference type="GO" id="GO:0006556">
    <property type="term" value="P:S-adenosylmethionine biosynthetic process"/>
    <property type="evidence" value="ECO:0007669"/>
    <property type="project" value="UniProtKB-UniPathway"/>
</dbReference>
<dbReference type="Pfam" id="PF12836">
    <property type="entry name" value="HHH_3"/>
    <property type="match status" value="2"/>
</dbReference>
<accession>A0A0D6L5G3</accession>
<gene>
    <name evidence="8" type="ORF">ANCCEY_15083</name>
</gene>
<dbReference type="PANTHER" id="PTHR10491">
    <property type="entry name" value="DTDP-4-DEHYDRORHAMNOSE REDUCTASE"/>
    <property type="match status" value="1"/>
</dbReference>
<dbReference type="Gene3D" id="1.10.150.280">
    <property type="entry name" value="AF1531-like domain"/>
    <property type="match status" value="1"/>
</dbReference>
<proteinExistence type="inferred from homology"/>
<comment type="subunit">
    <text evidence="6">Heterotrimer; composed of a catalytic MAT2A homodimer that binds one regulatory MAT2B chain. Heterohexamer; composed of a central, catalytic MAT2A homotetramer flanked on either side by a regulatory MAT2B chain. NADP binding increases the affinity for MAT2A.</text>
</comment>
<evidence type="ECO:0000256" key="2">
    <source>
        <dbReference type="ARBA" id="ARBA00008656"/>
    </source>
</evidence>
<dbReference type="SUPFAM" id="SSF47781">
    <property type="entry name" value="RuvA domain 2-like"/>
    <property type="match status" value="2"/>
</dbReference>
<dbReference type="InterPro" id="IPR036291">
    <property type="entry name" value="NAD(P)-bd_dom_sf"/>
</dbReference>
<sequence>MTNVDACELNPEECRQINVVGTENTFRAAIAVSAHFQLLSTDFVFDGVKGNYSEEDEAGPLSSYAQSKVDAEDLLLKGNYSNYSVVRTIIVYGNGINLSRSNLFLWAKDALPKGESMNIVDDQFRAPTWADDLAWGCIRICELNETVSVEELEKGVGELETRQLSSIHKQHYNKAKKFHAPPSRFNPNEYTAEDWMLLGLSEKQTNVVLKFAKRGIKNNDQLKQIFVIDDALFQLIKDSTFYPETHPNNTEYGKQYTDKPIVKIELNTATAEELVTLPGIGDYYAKNIIEYREKLGGYTAKEQLLELYRFDEIKLSKIRNNIDLNTDEIRRICINTCTTQELAKHPYISWNVANSIVKMRGNVQKYTDLEQLLKSELIDKDLLEKIRPYLTLN</sequence>
<keyword evidence="9" id="KW-1185">Reference proteome</keyword>
<protein>
    <recommendedName>
        <fullName evidence="3">Methionine adenosyltransferase 2 subunit beta</fullName>
    </recommendedName>
    <alternativeName>
        <fullName evidence="4">Methionine adenosyltransferase II beta</fullName>
    </alternativeName>
</protein>
<dbReference type="EMBL" id="KE126972">
    <property type="protein sequence ID" value="EPB65843.1"/>
    <property type="molecule type" value="Genomic_DNA"/>
</dbReference>
<organism evidence="8 9">
    <name type="scientific">Ancylostoma ceylanicum</name>
    <dbReference type="NCBI Taxonomy" id="53326"/>
    <lineage>
        <taxon>Eukaryota</taxon>
        <taxon>Metazoa</taxon>
        <taxon>Ecdysozoa</taxon>
        <taxon>Nematoda</taxon>
        <taxon>Chromadorea</taxon>
        <taxon>Rhabditida</taxon>
        <taxon>Rhabditina</taxon>
        <taxon>Rhabditomorpha</taxon>
        <taxon>Strongyloidea</taxon>
        <taxon>Ancylostomatidae</taxon>
        <taxon>Ancylostomatinae</taxon>
        <taxon>Ancylostoma</taxon>
    </lineage>
</organism>
<dbReference type="SUPFAM" id="SSF51735">
    <property type="entry name" value="NAD(P)-binding Rossmann-fold domains"/>
    <property type="match status" value="1"/>
</dbReference>
<dbReference type="Pfam" id="PF04321">
    <property type="entry name" value="RmlD_sub_bind"/>
    <property type="match status" value="1"/>
</dbReference>
<comment type="function">
    <text evidence="5">Regulatory subunit of S-adenosylmethionine synthetase 2, an enzyme that catalyzes the formation of S-adenosylmethionine from methionine and ATP. Regulates MAT2A catalytic activity by changing its kinetic properties, increasing its affinity for L-methionine. Can bind NADP (in vitro).</text>
</comment>
<reference evidence="8 9" key="1">
    <citation type="submission" date="2013-05" db="EMBL/GenBank/DDBJ databases">
        <title>Draft genome of the parasitic nematode Anyclostoma ceylanicum.</title>
        <authorList>
            <person name="Mitreva M."/>
        </authorList>
    </citation>
    <scope>NUCLEOTIDE SEQUENCE [LARGE SCALE GENOMIC DNA]</scope>
</reference>
<dbReference type="InterPro" id="IPR029903">
    <property type="entry name" value="RmlD-like-bd"/>
</dbReference>
<evidence type="ECO:0000256" key="1">
    <source>
        <dbReference type="ARBA" id="ARBA00005224"/>
    </source>
</evidence>
<name>A0A0D6L5G3_9BILA</name>
<dbReference type="AlphaFoldDB" id="A0A0D6L5G3"/>
<dbReference type="Gene3D" id="3.40.50.720">
    <property type="entry name" value="NAD(P)-binding Rossmann-like Domain"/>
    <property type="match status" value="1"/>
</dbReference>
<dbReference type="InterPro" id="IPR010994">
    <property type="entry name" value="RuvA_2-like"/>
</dbReference>
<dbReference type="InterPro" id="IPR005913">
    <property type="entry name" value="dTDP_dehydrorham_reduct"/>
</dbReference>
<evidence type="ECO:0000259" key="7">
    <source>
        <dbReference type="Pfam" id="PF04321"/>
    </source>
</evidence>
<evidence type="ECO:0000256" key="5">
    <source>
        <dbReference type="ARBA" id="ARBA00045998"/>
    </source>
</evidence>
<evidence type="ECO:0000256" key="6">
    <source>
        <dbReference type="ARBA" id="ARBA00046786"/>
    </source>
</evidence>
<dbReference type="Proteomes" id="UP000054495">
    <property type="component" value="Unassembled WGS sequence"/>
</dbReference>
<evidence type="ECO:0000256" key="3">
    <source>
        <dbReference type="ARBA" id="ARBA00021596"/>
    </source>
</evidence>
<dbReference type="PANTHER" id="PTHR10491:SF4">
    <property type="entry name" value="METHIONINE ADENOSYLTRANSFERASE 2 SUBUNIT BETA"/>
    <property type="match status" value="1"/>
</dbReference>
<dbReference type="Gene3D" id="1.10.150.320">
    <property type="entry name" value="Photosystem II 12 kDa extrinsic protein"/>
    <property type="match status" value="1"/>
</dbReference>
<dbReference type="UniPathway" id="UPA00315">
    <property type="reaction ID" value="UER00080"/>
</dbReference>
<evidence type="ECO:0000313" key="9">
    <source>
        <dbReference type="Proteomes" id="UP000054495"/>
    </source>
</evidence>
<evidence type="ECO:0000256" key="4">
    <source>
        <dbReference type="ARBA" id="ARBA00029977"/>
    </source>
</evidence>
<comment type="pathway">
    <text evidence="1">Amino-acid biosynthesis; S-adenosyl-L-methionine biosynthesis; S-adenosyl-L-methionine from L-methionine: step 1/1.</text>
</comment>
<evidence type="ECO:0000313" key="8">
    <source>
        <dbReference type="EMBL" id="EPB65843.1"/>
    </source>
</evidence>
<comment type="similarity">
    <text evidence="2">Belongs to the dTDP-4-dehydrorhamnose reductase family. MAT2B subfamily.</text>
</comment>